<feature type="region of interest" description="Disordered" evidence="4">
    <location>
        <begin position="1"/>
        <end position="29"/>
    </location>
</feature>
<dbReference type="EMBL" id="CAJVRM010000596">
    <property type="protein sequence ID" value="CAG8982338.1"/>
    <property type="molecule type" value="Genomic_DNA"/>
</dbReference>
<dbReference type="Gene3D" id="3.40.640.10">
    <property type="entry name" value="Type I PLP-dependent aspartate aminotransferase-like (Major domain)"/>
    <property type="match status" value="1"/>
</dbReference>
<dbReference type="PANTHER" id="PTHR43713">
    <property type="entry name" value="GLUTAMATE-1-SEMIALDEHYDE 2,1-AMINOMUTASE"/>
    <property type="match status" value="1"/>
</dbReference>
<comment type="caution">
    <text evidence="5">The sequence shown here is derived from an EMBL/GenBank/DDBJ whole genome shotgun (WGS) entry which is preliminary data.</text>
</comment>
<dbReference type="AlphaFoldDB" id="A0A9N9LYU5"/>
<feature type="compositionally biased region" description="Low complexity" evidence="4">
    <location>
        <begin position="20"/>
        <end position="29"/>
    </location>
</feature>
<dbReference type="InterPro" id="IPR005814">
    <property type="entry name" value="Aminotrans_3"/>
</dbReference>
<dbReference type="Gene3D" id="3.90.1150.10">
    <property type="entry name" value="Aspartate Aminotransferase, domain 1"/>
    <property type="match status" value="1"/>
</dbReference>
<organism evidence="5 6">
    <name type="scientific">Hymenoscyphus albidus</name>
    <dbReference type="NCBI Taxonomy" id="595503"/>
    <lineage>
        <taxon>Eukaryota</taxon>
        <taxon>Fungi</taxon>
        <taxon>Dikarya</taxon>
        <taxon>Ascomycota</taxon>
        <taxon>Pezizomycotina</taxon>
        <taxon>Leotiomycetes</taxon>
        <taxon>Helotiales</taxon>
        <taxon>Helotiaceae</taxon>
        <taxon>Hymenoscyphus</taxon>
    </lineage>
</organism>
<dbReference type="Pfam" id="PF00202">
    <property type="entry name" value="Aminotran_3"/>
    <property type="match status" value="1"/>
</dbReference>
<evidence type="ECO:0000256" key="2">
    <source>
        <dbReference type="ARBA" id="ARBA00022898"/>
    </source>
</evidence>
<dbReference type="SUPFAM" id="SSF53383">
    <property type="entry name" value="PLP-dependent transferases"/>
    <property type="match status" value="1"/>
</dbReference>
<evidence type="ECO:0000256" key="1">
    <source>
        <dbReference type="ARBA" id="ARBA00001933"/>
    </source>
</evidence>
<protein>
    <submittedName>
        <fullName evidence="5">Uncharacterized protein</fullName>
    </submittedName>
</protein>
<accession>A0A9N9LYU5</accession>
<evidence type="ECO:0000313" key="5">
    <source>
        <dbReference type="EMBL" id="CAG8982338.1"/>
    </source>
</evidence>
<gene>
    <name evidence="5" type="ORF">HYALB_00005340</name>
</gene>
<dbReference type="GO" id="GO:0008483">
    <property type="term" value="F:transaminase activity"/>
    <property type="evidence" value="ECO:0007669"/>
    <property type="project" value="InterPro"/>
</dbReference>
<dbReference type="PANTHER" id="PTHR43713:SF3">
    <property type="entry name" value="GLUTAMATE-1-SEMIALDEHYDE 2,1-AMINOMUTASE 1, CHLOROPLASTIC-RELATED"/>
    <property type="match status" value="1"/>
</dbReference>
<dbReference type="InterPro" id="IPR015424">
    <property type="entry name" value="PyrdxlP-dep_Trfase"/>
</dbReference>
<keyword evidence="2 3" id="KW-0663">Pyridoxal phosphate</keyword>
<sequence length="471" mass="50788">MSRTFPLSPLTSHPKSATHSRSTSIKSIKSSASPLDPLAATLATVQSKYTLSHPKSLEAHKEACNNLPGGNTRTVLHQSPFPITFVKGQGCELTSLDGHVYVDFLGEYSAGIYGHSNKEIASAVTEAMKDGWNFGGPNSYERELARKVTKRFSPSGLEVVRFTNSGTEANTMALAAAKVATGRSQILAFKNGYHGGTIYFPTSQHTANVNLPHSFVLAPYNDIPATREIIAQIPKGSLAAIIVEPLQGSGGSIPGTKEFLLYLNRTAHQLGALFIVDEVMTSRLSYHGLSHSLGLTPDLVTLGKWVAGGMTFGAFGGRREGGIMSLFDPRNNILSHSGTFNNNIITMAAGCVGMDIYNEEQLQRLNKLGETLKSSVTSTLEKHGITVTEGAKPKMYVTGLGSMLGIHFSGAQEKMLGTLFWHHMLECGIYFAARGYIALNIELDTRHIEKFVEGVESFIGSYKGCLVVEGK</sequence>
<reference evidence="5" key="1">
    <citation type="submission" date="2021-07" db="EMBL/GenBank/DDBJ databases">
        <authorList>
            <person name="Durling M."/>
        </authorList>
    </citation>
    <scope>NUCLEOTIDE SEQUENCE</scope>
</reference>
<feature type="compositionally biased region" description="Polar residues" evidence="4">
    <location>
        <begin position="1"/>
        <end position="19"/>
    </location>
</feature>
<dbReference type="OrthoDB" id="425114at2759"/>
<dbReference type="GO" id="GO:0030170">
    <property type="term" value="F:pyridoxal phosphate binding"/>
    <property type="evidence" value="ECO:0007669"/>
    <property type="project" value="InterPro"/>
</dbReference>
<name>A0A9N9LYU5_9HELO</name>
<keyword evidence="6" id="KW-1185">Reference proteome</keyword>
<evidence type="ECO:0000256" key="3">
    <source>
        <dbReference type="RuleBase" id="RU003560"/>
    </source>
</evidence>
<proteinExistence type="inferred from homology"/>
<dbReference type="InterPro" id="IPR015421">
    <property type="entry name" value="PyrdxlP-dep_Trfase_major"/>
</dbReference>
<comment type="similarity">
    <text evidence="3">Belongs to the class-III pyridoxal-phosphate-dependent aminotransferase family.</text>
</comment>
<evidence type="ECO:0000256" key="4">
    <source>
        <dbReference type="SAM" id="MobiDB-lite"/>
    </source>
</evidence>
<comment type="cofactor">
    <cofactor evidence="1">
        <name>pyridoxal 5'-phosphate</name>
        <dbReference type="ChEBI" id="CHEBI:597326"/>
    </cofactor>
</comment>
<dbReference type="Proteomes" id="UP000701801">
    <property type="component" value="Unassembled WGS sequence"/>
</dbReference>
<dbReference type="InterPro" id="IPR015422">
    <property type="entry name" value="PyrdxlP-dep_Trfase_small"/>
</dbReference>
<evidence type="ECO:0000313" key="6">
    <source>
        <dbReference type="Proteomes" id="UP000701801"/>
    </source>
</evidence>